<keyword evidence="1" id="KW-0472">Membrane</keyword>
<dbReference type="InterPro" id="IPR049500">
    <property type="entry name" value="Peptidase_M50B-like"/>
</dbReference>
<feature type="transmembrane region" description="Helical" evidence="1">
    <location>
        <begin position="43"/>
        <end position="63"/>
    </location>
</feature>
<gene>
    <name evidence="2" type="ORF">D477_007973</name>
</gene>
<evidence type="ECO:0000313" key="3">
    <source>
        <dbReference type="Proteomes" id="UP000010729"/>
    </source>
</evidence>
<protein>
    <submittedName>
        <fullName evidence="2">Uncharacterized protein</fullName>
    </submittedName>
</protein>
<accession>N1V944</accession>
<organism evidence="2 3">
    <name type="scientific">Arthrobacter crystallopoietes BAB-32</name>
    <dbReference type="NCBI Taxonomy" id="1246476"/>
    <lineage>
        <taxon>Bacteria</taxon>
        <taxon>Bacillati</taxon>
        <taxon>Actinomycetota</taxon>
        <taxon>Actinomycetes</taxon>
        <taxon>Micrococcales</taxon>
        <taxon>Micrococcaceae</taxon>
        <taxon>Crystallibacter</taxon>
    </lineage>
</organism>
<name>N1V944_9MICC</name>
<keyword evidence="1" id="KW-0812">Transmembrane</keyword>
<evidence type="ECO:0000313" key="2">
    <source>
        <dbReference type="EMBL" id="EMY34773.1"/>
    </source>
</evidence>
<reference evidence="2 3" key="1">
    <citation type="journal article" date="2013" name="Genome Announc.">
        <title>Draft Genome Sequence of Arthrobacter crystallopoietes Strain BAB-32, Revealing Genes for Bioremediation.</title>
        <authorList>
            <person name="Joshi M.N."/>
            <person name="Pandit A.S."/>
            <person name="Sharma A."/>
            <person name="Pandya R.V."/>
            <person name="Desai S.M."/>
            <person name="Saxena A.K."/>
            <person name="Bagatharia S.B."/>
        </authorList>
    </citation>
    <scope>NUCLEOTIDE SEQUENCE [LARGE SCALE GENOMIC DNA]</scope>
    <source>
        <strain evidence="2 3">BAB-32</strain>
    </source>
</reference>
<dbReference type="EMBL" id="ANPE02000101">
    <property type="protein sequence ID" value="EMY34773.1"/>
    <property type="molecule type" value="Genomic_DNA"/>
</dbReference>
<proteinExistence type="predicted"/>
<dbReference type="Proteomes" id="UP000010729">
    <property type="component" value="Unassembled WGS sequence"/>
</dbReference>
<keyword evidence="3" id="KW-1185">Reference proteome</keyword>
<comment type="caution">
    <text evidence="2">The sequence shown here is derived from an EMBL/GenBank/DDBJ whole genome shotgun (WGS) entry which is preliminary data.</text>
</comment>
<dbReference type="AlphaFoldDB" id="N1V944"/>
<dbReference type="Pfam" id="PF13398">
    <property type="entry name" value="Peptidase_M50B"/>
    <property type="match status" value="1"/>
</dbReference>
<keyword evidence="1" id="KW-1133">Transmembrane helix</keyword>
<sequence length="100" mass="10535">MFICAILAVLTILFIRNGTGLLIILAAAAASVALALFTPPAFAGHVVIVLDLALMVAAFRDVVKVIYAVKDGRRNRVLCYSLDGRVHASLGVSALRNGVD</sequence>
<dbReference type="RefSeq" id="WP_005268445.1">
    <property type="nucleotide sequence ID" value="NZ_ANPE02000101.1"/>
</dbReference>
<evidence type="ECO:0000256" key="1">
    <source>
        <dbReference type="SAM" id="Phobius"/>
    </source>
</evidence>